<evidence type="ECO:0000256" key="1">
    <source>
        <dbReference type="SAM" id="MobiDB-lite"/>
    </source>
</evidence>
<evidence type="ECO:0000313" key="2">
    <source>
        <dbReference type="EMBL" id="ERL06800.1"/>
    </source>
</evidence>
<feature type="compositionally biased region" description="Basic residues" evidence="1">
    <location>
        <begin position="1"/>
        <end position="10"/>
    </location>
</feature>
<dbReference type="EMBL" id="AWEZ01000062">
    <property type="protein sequence ID" value="ERL06800.1"/>
    <property type="molecule type" value="Genomic_DNA"/>
</dbReference>
<feature type="region of interest" description="Disordered" evidence="1">
    <location>
        <begin position="1"/>
        <end position="43"/>
    </location>
</feature>
<accession>U2TK26</accession>
<protein>
    <submittedName>
        <fullName evidence="2">Uncharacterized protein</fullName>
    </submittedName>
</protein>
<dbReference type="AlphaFoldDB" id="U2TK26"/>
<feature type="compositionally biased region" description="Polar residues" evidence="1">
    <location>
        <begin position="33"/>
        <end position="43"/>
    </location>
</feature>
<reference evidence="2 3" key="1">
    <citation type="submission" date="2013-08" db="EMBL/GenBank/DDBJ databases">
        <authorList>
            <person name="Durkin A.S."/>
            <person name="Haft D.R."/>
            <person name="McCorrison J."/>
            <person name="Torralba M."/>
            <person name="Gillis M."/>
            <person name="Haft D.H."/>
            <person name="Methe B."/>
            <person name="Sutton G."/>
            <person name="Nelson K.E."/>
        </authorList>
    </citation>
    <scope>NUCLEOTIDE SEQUENCE [LARGE SCALE GENOMIC DNA]</scope>
    <source>
        <strain evidence="2 3">F0195</strain>
    </source>
</reference>
<dbReference type="Proteomes" id="UP000016638">
    <property type="component" value="Unassembled WGS sequence"/>
</dbReference>
<name>U2TK26_9ACTN</name>
<sequence length="43" mass="4856">MHANPPRRRGTLHDRVPAWDPPRPGAGEGPTPKRSSAMRQTRR</sequence>
<proteinExistence type="predicted"/>
<evidence type="ECO:0000313" key="3">
    <source>
        <dbReference type="Proteomes" id="UP000016638"/>
    </source>
</evidence>
<gene>
    <name evidence="2" type="ORF">HMPREF1316_0551</name>
</gene>
<keyword evidence="3" id="KW-1185">Reference proteome</keyword>
<organism evidence="2 3">
    <name type="scientific">Olsenella profusa F0195</name>
    <dbReference type="NCBI Taxonomy" id="1125712"/>
    <lineage>
        <taxon>Bacteria</taxon>
        <taxon>Bacillati</taxon>
        <taxon>Actinomycetota</taxon>
        <taxon>Coriobacteriia</taxon>
        <taxon>Coriobacteriales</taxon>
        <taxon>Atopobiaceae</taxon>
        <taxon>Olsenella</taxon>
    </lineage>
</organism>
<comment type="caution">
    <text evidence="2">The sequence shown here is derived from an EMBL/GenBank/DDBJ whole genome shotgun (WGS) entry which is preliminary data.</text>
</comment>
<dbReference type="PATRIC" id="fig|1125712.3.peg.1973"/>